<dbReference type="PANTHER" id="PTHR47203:SF1">
    <property type="entry name" value="HYPOTHETICAL BASE EXCISION DNA REPAIR PROTEIN (EUROFUNG)"/>
    <property type="match status" value="1"/>
</dbReference>
<dbReference type="GO" id="GO:0006284">
    <property type="term" value="P:base-excision repair"/>
    <property type="evidence" value="ECO:0007669"/>
    <property type="project" value="InterPro"/>
</dbReference>
<feature type="region of interest" description="Disordered" evidence="2">
    <location>
        <begin position="72"/>
        <end position="107"/>
    </location>
</feature>
<evidence type="ECO:0000256" key="2">
    <source>
        <dbReference type="SAM" id="MobiDB-lite"/>
    </source>
</evidence>
<dbReference type="GO" id="GO:0140097">
    <property type="term" value="F:catalytic activity, acting on DNA"/>
    <property type="evidence" value="ECO:0007669"/>
    <property type="project" value="UniProtKB-ARBA"/>
</dbReference>
<dbReference type="EMBL" id="CM018035">
    <property type="protein sequence ID" value="KAA8542622.1"/>
    <property type="molecule type" value="Genomic_DNA"/>
</dbReference>
<dbReference type="InterPro" id="IPR003265">
    <property type="entry name" value="HhH-GPD_domain"/>
</dbReference>
<dbReference type="SUPFAM" id="SSF48150">
    <property type="entry name" value="DNA-glycosylase"/>
    <property type="match status" value="1"/>
</dbReference>
<feature type="compositionally biased region" description="Basic and acidic residues" evidence="2">
    <location>
        <begin position="87"/>
        <end position="100"/>
    </location>
</feature>
<keyword evidence="1" id="KW-0479">Metal-binding</keyword>
<dbReference type="PROSITE" id="PS50157">
    <property type="entry name" value="ZINC_FINGER_C2H2_2"/>
    <property type="match status" value="1"/>
</dbReference>
<dbReference type="InterPro" id="IPR011257">
    <property type="entry name" value="DNA_glycosylase"/>
</dbReference>
<accession>A0A5J5BLP4</accession>
<dbReference type="InterPro" id="IPR013087">
    <property type="entry name" value="Znf_C2H2_type"/>
</dbReference>
<dbReference type="Gene3D" id="1.10.1670.10">
    <property type="entry name" value="Helix-hairpin-Helix base-excision DNA repair enzymes (C-terminal)"/>
    <property type="match status" value="1"/>
</dbReference>
<dbReference type="InterPro" id="IPR023170">
    <property type="entry name" value="HhH_base_excis_C"/>
</dbReference>
<feature type="domain" description="C2H2-type" evidence="3">
    <location>
        <begin position="395"/>
        <end position="422"/>
    </location>
</feature>
<dbReference type="AlphaFoldDB" id="A0A5J5BLP4"/>
<dbReference type="PROSITE" id="PS00028">
    <property type="entry name" value="ZINC_FINGER_C2H2_1"/>
    <property type="match status" value="1"/>
</dbReference>
<proteinExistence type="predicted"/>
<dbReference type="Gene3D" id="3.30.160.60">
    <property type="entry name" value="Classic Zinc Finger"/>
    <property type="match status" value="1"/>
</dbReference>
<dbReference type="Pfam" id="PF00730">
    <property type="entry name" value="HhH-GPD"/>
    <property type="match status" value="1"/>
</dbReference>
<dbReference type="SMART" id="SM00478">
    <property type="entry name" value="ENDO3c"/>
    <property type="match status" value="1"/>
</dbReference>
<feature type="region of interest" description="Disordered" evidence="2">
    <location>
        <begin position="1"/>
        <end position="56"/>
    </location>
</feature>
<evidence type="ECO:0000313" key="4">
    <source>
        <dbReference type="EMBL" id="KAA8542622.1"/>
    </source>
</evidence>
<keyword evidence="1" id="KW-0862">Zinc</keyword>
<feature type="compositionally biased region" description="Basic and acidic residues" evidence="2">
    <location>
        <begin position="46"/>
        <end position="56"/>
    </location>
</feature>
<sequence>MQKSRKRKQPPSRLQLSPSIKSPTKSAKIRGADETTNEPYPYHPRPTPEECQAVRDDLLALHGFPKEFAKYRKQTPNHPPINGLDENNVKSEPLDEKDHAVGSSGPKQSVLDGLVSIILSQNTTDANSQRAFASLKSAFPGWEDVIAAESKCVENAIRCGGLAPTKASCIKNMLSCLLEKKGKICLEYLRDLSVDEVKAELSHFKGIGPKTVACVLMFHLQQDDFPVDTHVRKPAPPSLRWKEMLLKLTAGDRFQTIELSNSQVSIQVFQIAKSLSWVPAEADRKKTYLHLNQRIPNELKFDLNCLLFTHAYQNFSVTDLSPKRDGDDRFYRRTHLEEKKLRLFGFEVDPYGKDGKYVRESEGVGSVNSLDTVLPVVEETVEKKSSIHRAAHKKYECQFCLKKFSNSQALGGHQNAHKKERLKMKRMQLQAKRASFTFHLQALQTPNGFICHQSPLWFDDFPSHVPVFTVGEFHMSSRPLDQYQNLYSDSTHVSNWIALSSDYKYQQDPHIFNLTQNGTFRENWPVIMKPSPSYGSKNSCHSLDSQLQLRQGDICSSSRVV</sequence>
<dbReference type="InterPro" id="IPR036236">
    <property type="entry name" value="Znf_C2H2_sf"/>
</dbReference>
<dbReference type="OrthoDB" id="5607at2759"/>
<evidence type="ECO:0000313" key="5">
    <source>
        <dbReference type="Proteomes" id="UP000325577"/>
    </source>
</evidence>
<dbReference type="Gene3D" id="1.10.340.30">
    <property type="entry name" value="Hypothetical protein, domain 2"/>
    <property type="match status" value="1"/>
</dbReference>
<keyword evidence="1" id="KW-0863">Zinc-finger</keyword>
<protein>
    <recommendedName>
        <fullName evidence="3">C2H2-type domain-containing protein</fullName>
    </recommendedName>
</protein>
<dbReference type="PANTHER" id="PTHR47203">
    <property type="match status" value="1"/>
</dbReference>
<dbReference type="GO" id="GO:0016787">
    <property type="term" value="F:hydrolase activity"/>
    <property type="evidence" value="ECO:0007669"/>
    <property type="project" value="UniProtKB-ARBA"/>
</dbReference>
<feature type="compositionally biased region" description="Polar residues" evidence="2">
    <location>
        <begin position="12"/>
        <end position="25"/>
    </location>
</feature>
<gene>
    <name evidence="4" type="ORF">F0562_023774</name>
</gene>
<organism evidence="4 5">
    <name type="scientific">Nyssa sinensis</name>
    <dbReference type="NCBI Taxonomy" id="561372"/>
    <lineage>
        <taxon>Eukaryota</taxon>
        <taxon>Viridiplantae</taxon>
        <taxon>Streptophyta</taxon>
        <taxon>Embryophyta</taxon>
        <taxon>Tracheophyta</taxon>
        <taxon>Spermatophyta</taxon>
        <taxon>Magnoliopsida</taxon>
        <taxon>eudicotyledons</taxon>
        <taxon>Gunneridae</taxon>
        <taxon>Pentapetalae</taxon>
        <taxon>asterids</taxon>
        <taxon>Cornales</taxon>
        <taxon>Nyssaceae</taxon>
        <taxon>Nyssa</taxon>
    </lineage>
</organism>
<dbReference type="SUPFAM" id="SSF57667">
    <property type="entry name" value="beta-beta-alpha zinc fingers"/>
    <property type="match status" value="1"/>
</dbReference>
<reference evidence="4 5" key="1">
    <citation type="submission" date="2019-09" db="EMBL/GenBank/DDBJ databases">
        <title>A chromosome-level genome assembly of the Chinese tupelo Nyssa sinensis.</title>
        <authorList>
            <person name="Yang X."/>
            <person name="Kang M."/>
            <person name="Yang Y."/>
            <person name="Xiong H."/>
            <person name="Wang M."/>
            <person name="Zhang Z."/>
            <person name="Wang Z."/>
            <person name="Wu H."/>
            <person name="Ma T."/>
            <person name="Liu J."/>
            <person name="Xi Z."/>
        </authorList>
    </citation>
    <scope>NUCLEOTIDE SEQUENCE [LARGE SCALE GENOMIC DNA]</scope>
    <source>
        <strain evidence="4">J267</strain>
        <tissue evidence="4">Leaf</tissue>
    </source>
</reference>
<dbReference type="Proteomes" id="UP000325577">
    <property type="component" value="Linkage Group LG12"/>
</dbReference>
<evidence type="ECO:0000256" key="1">
    <source>
        <dbReference type="PROSITE-ProRule" id="PRU00042"/>
    </source>
</evidence>
<keyword evidence="5" id="KW-1185">Reference proteome</keyword>
<dbReference type="GO" id="GO:0008270">
    <property type="term" value="F:zinc ion binding"/>
    <property type="evidence" value="ECO:0007669"/>
    <property type="project" value="UniProtKB-KW"/>
</dbReference>
<name>A0A5J5BLP4_9ASTE</name>
<feature type="compositionally biased region" description="Basic residues" evidence="2">
    <location>
        <begin position="1"/>
        <end position="10"/>
    </location>
</feature>
<dbReference type="CDD" id="cd00056">
    <property type="entry name" value="ENDO3c"/>
    <property type="match status" value="1"/>
</dbReference>
<evidence type="ECO:0000259" key="3">
    <source>
        <dbReference type="PROSITE" id="PS50157"/>
    </source>
</evidence>